<keyword evidence="2" id="KW-1185">Reference proteome</keyword>
<organism evidence="1 2">
    <name type="scientific">Mycena rosella</name>
    <name type="common">Pink bonnet</name>
    <name type="synonym">Agaricus rosellus</name>
    <dbReference type="NCBI Taxonomy" id="1033263"/>
    <lineage>
        <taxon>Eukaryota</taxon>
        <taxon>Fungi</taxon>
        <taxon>Dikarya</taxon>
        <taxon>Basidiomycota</taxon>
        <taxon>Agaricomycotina</taxon>
        <taxon>Agaricomycetes</taxon>
        <taxon>Agaricomycetidae</taxon>
        <taxon>Agaricales</taxon>
        <taxon>Marasmiineae</taxon>
        <taxon>Mycenaceae</taxon>
        <taxon>Mycena</taxon>
    </lineage>
</organism>
<dbReference type="AlphaFoldDB" id="A0AAD7GKZ9"/>
<evidence type="ECO:0000313" key="1">
    <source>
        <dbReference type="EMBL" id="KAJ7693952.1"/>
    </source>
</evidence>
<dbReference type="InterPro" id="IPR036259">
    <property type="entry name" value="MFS_trans_sf"/>
</dbReference>
<dbReference type="Proteomes" id="UP001221757">
    <property type="component" value="Unassembled WGS sequence"/>
</dbReference>
<accession>A0AAD7GKZ9</accession>
<proteinExistence type="predicted"/>
<name>A0AAD7GKZ9_MYCRO</name>
<reference evidence="1" key="1">
    <citation type="submission" date="2023-03" db="EMBL/GenBank/DDBJ databases">
        <title>Massive genome expansion in bonnet fungi (Mycena s.s.) driven by repeated elements and novel gene families across ecological guilds.</title>
        <authorList>
            <consortium name="Lawrence Berkeley National Laboratory"/>
            <person name="Harder C.B."/>
            <person name="Miyauchi S."/>
            <person name="Viragh M."/>
            <person name="Kuo A."/>
            <person name="Thoen E."/>
            <person name="Andreopoulos B."/>
            <person name="Lu D."/>
            <person name="Skrede I."/>
            <person name="Drula E."/>
            <person name="Henrissat B."/>
            <person name="Morin E."/>
            <person name="Kohler A."/>
            <person name="Barry K."/>
            <person name="LaButti K."/>
            <person name="Morin E."/>
            <person name="Salamov A."/>
            <person name="Lipzen A."/>
            <person name="Mereny Z."/>
            <person name="Hegedus B."/>
            <person name="Baldrian P."/>
            <person name="Stursova M."/>
            <person name="Weitz H."/>
            <person name="Taylor A."/>
            <person name="Grigoriev I.V."/>
            <person name="Nagy L.G."/>
            <person name="Martin F."/>
            <person name="Kauserud H."/>
        </authorList>
    </citation>
    <scope>NUCLEOTIDE SEQUENCE</scope>
    <source>
        <strain evidence="1">CBHHK067</strain>
    </source>
</reference>
<dbReference type="EMBL" id="JARKIE010000044">
    <property type="protein sequence ID" value="KAJ7693952.1"/>
    <property type="molecule type" value="Genomic_DNA"/>
</dbReference>
<dbReference type="Gene3D" id="1.20.1250.20">
    <property type="entry name" value="MFS general substrate transporter like domains"/>
    <property type="match status" value="1"/>
</dbReference>
<sequence>MFSFVSVALAGFGRLVGTLLVDITTTVATLAFTAGFMAKAQSNTAIAFLLNNFMGAVVFEKIGWKYMLVPAIWDVVEMVVVRFCAVEKKGRCSEELEEIFEDRHPVNTSLNRHRGSGVAES</sequence>
<protein>
    <submittedName>
        <fullName evidence="1">Uncharacterized protein</fullName>
    </submittedName>
</protein>
<gene>
    <name evidence="1" type="ORF">B0H17DRAFT_1132319</name>
</gene>
<evidence type="ECO:0000313" key="2">
    <source>
        <dbReference type="Proteomes" id="UP001221757"/>
    </source>
</evidence>
<comment type="caution">
    <text evidence="1">The sequence shown here is derived from an EMBL/GenBank/DDBJ whole genome shotgun (WGS) entry which is preliminary data.</text>
</comment>